<dbReference type="EMBL" id="LBUZ01000043">
    <property type="protein sequence ID" value="KKQ74032.1"/>
    <property type="molecule type" value="Genomic_DNA"/>
</dbReference>
<dbReference type="SUPFAM" id="SSF88713">
    <property type="entry name" value="Glycoside hydrolase/deacetylase"/>
    <property type="match status" value="1"/>
</dbReference>
<sequence>MKYLITNADDFGWGEDISRGIIDSHINGVLSSASVIINEIDNASLKLALKTPTLGLGLHLNIATGGKFNHPTRASIATPYNQKAWDDMYGSLDPKLIFKEFEKQYHLFCKLLKRVPDHIDTHYNTSSVKNVFEAYIKLAIKYNLPVRQPVSYLTKDNKFNFASNTSELTHCNNFISQLRKNNILTTDYYSLEYMNLHKDYLKAFVEELDKINDGQSIEISFHPGYREDWRRKQVEILTSPELKKYLRAHKVKLINYQNFHEYKNSRTA</sequence>
<dbReference type="GO" id="GO:0046872">
    <property type="term" value="F:metal ion binding"/>
    <property type="evidence" value="ECO:0007669"/>
    <property type="project" value="UniProtKB-KW"/>
</dbReference>
<gene>
    <name evidence="6" type="ORF">US96_C0043G0003</name>
</gene>
<dbReference type="InterPro" id="IPR006879">
    <property type="entry name" value="YdjC-like"/>
</dbReference>
<dbReference type="PANTHER" id="PTHR31609">
    <property type="entry name" value="YDJC DEACETYLASE FAMILY MEMBER"/>
    <property type="match status" value="1"/>
</dbReference>
<evidence type="ECO:0000256" key="3">
    <source>
        <dbReference type="ARBA" id="ARBA00022801"/>
    </source>
</evidence>
<comment type="cofactor">
    <cofactor evidence="1">
        <name>Mg(2+)</name>
        <dbReference type="ChEBI" id="CHEBI:18420"/>
    </cofactor>
</comment>
<dbReference type="InterPro" id="IPR011330">
    <property type="entry name" value="Glyco_hydro/deAcase_b/a-brl"/>
</dbReference>
<evidence type="ECO:0000256" key="2">
    <source>
        <dbReference type="ARBA" id="ARBA00022723"/>
    </source>
</evidence>
<dbReference type="GO" id="GO:0005975">
    <property type="term" value="P:carbohydrate metabolic process"/>
    <property type="evidence" value="ECO:0007669"/>
    <property type="project" value="InterPro"/>
</dbReference>
<dbReference type="GO" id="GO:0019213">
    <property type="term" value="F:deacetylase activity"/>
    <property type="evidence" value="ECO:0007669"/>
    <property type="project" value="TreeGrafter"/>
</dbReference>
<keyword evidence="4" id="KW-0460">Magnesium</keyword>
<dbReference type="Gene3D" id="3.20.20.370">
    <property type="entry name" value="Glycoside hydrolase/deacetylase"/>
    <property type="match status" value="1"/>
</dbReference>
<evidence type="ECO:0000313" key="6">
    <source>
        <dbReference type="EMBL" id="KKQ74032.1"/>
    </source>
</evidence>
<accession>A0A0G0K5E5</accession>
<evidence type="ECO:0000256" key="5">
    <source>
        <dbReference type="ARBA" id="ARBA00023277"/>
    </source>
</evidence>
<evidence type="ECO:0008006" key="8">
    <source>
        <dbReference type="Google" id="ProtNLM"/>
    </source>
</evidence>
<keyword evidence="5" id="KW-0119">Carbohydrate metabolism</keyword>
<organism evidence="6 7">
    <name type="scientific">Candidatus Woesebacteria bacterium GW2011_GWB1_38_5b</name>
    <dbReference type="NCBI Taxonomy" id="1618569"/>
    <lineage>
        <taxon>Bacteria</taxon>
        <taxon>Candidatus Woeseibacteriota</taxon>
    </lineage>
</organism>
<evidence type="ECO:0000256" key="4">
    <source>
        <dbReference type="ARBA" id="ARBA00022842"/>
    </source>
</evidence>
<keyword evidence="3" id="KW-0378">Hydrolase</keyword>
<dbReference type="AlphaFoldDB" id="A0A0G0K5E5"/>
<dbReference type="PANTHER" id="PTHR31609:SF1">
    <property type="entry name" value="CARBOHYDRATE DEACETYLASE"/>
    <property type="match status" value="1"/>
</dbReference>
<keyword evidence="2" id="KW-0479">Metal-binding</keyword>
<proteinExistence type="predicted"/>
<reference evidence="6 7" key="1">
    <citation type="journal article" date="2015" name="Nature">
        <title>rRNA introns, odd ribosomes, and small enigmatic genomes across a large radiation of phyla.</title>
        <authorList>
            <person name="Brown C.T."/>
            <person name="Hug L.A."/>
            <person name="Thomas B.C."/>
            <person name="Sharon I."/>
            <person name="Castelle C.J."/>
            <person name="Singh A."/>
            <person name="Wilkins M.J."/>
            <person name="Williams K.H."/>
            <person name="Banfield J.F."/>
        </authorList>
    </citation>
    <scope>NUCLEOTIDE SEQUENCE [LARGE SCALE GENOMIC DNA]</scope>
</reference>
<dbReference type="Proteomes" id="UP000034181">
    <property type="component" value="Unassembled WGS sequence"/>
</dbReference>
<comment type="caution">
    <text evidence="6">The sequence shown here is derived from an EMBL/GenBank/DDBJ whole genome shotgun (WGS) entry which is preliminary data.</text>
</comment>
<name>A0A0G0K5E5_9BACT</name>
<protein>
    <recommendedName>
        <fullName evidence="8">YdjC family protein</fullName>
    </recommendedName>
</protein>
<dbReference type="Pfam" id="PF04794">
    <property type="entry name" value="YdjC"/>
    <property type="match status" value="1"/>
</dbReference>
<evidence type="ECO:0000313" key="7">
    <source>
        <dbReference type="Proteomes" id="UP000034181"/>
    </source>
</evidence>
<evidence type="ECO:0000256" key="1">
    <source>
        <dbReference type="ARBA" id="ARBA00001946"/>
    </source>
</evidence>
<dbReference type="GO" id="GO:0016787">
    <property type="term" value="F:hydrolase activity"/>
    <property type="evidence" value="ECO:0007669"/>
    <property type="project" value="UniProtKB-KW"/>
</dbReference>